<dbReference type="GO" id="GO:0003735">
    <property type="term" value="F:structural constituent of ribosome"/>
    <property type="evidence" value="ECO:0007669"/>
    <property type="project" value="TreeGrafter"/>
</dbReference>
<dbReference type="OrthoDB" id="5994at2759"/>
<dbReference type="PANTHER" id="PTHR21349">
    <property type="entry name" value="50S RIBOSOMAL PROTEIN L21"/>
    <property type="match status" value="1"/>
</dbReference>
<reference evidence="3" key="2">
    <citation type="submission" date="2020-11" db="EMBL/GenBank/DDBJ databases">
        <authorList>
            <consortium name="DOE Joint Genome Institute"/>
            <person name="Kuo A."/>
            <person name="Miyauchi S."/>
            <person name="Kiss E."/>
            <person name="Drula E."/>
            <person name="Kohler A."/>
            <person name="Sanchez-Garcia M."/>
            <person name="Andreopoulos B."/>
            <person name="Barry K.W."/>
            <person name="Bonito G."/>
            <person name="Buee M."/>
            <person name="Carver A."/>
            <person name="Chen C."/>
            <person name="Cichocki N."/>
            <person name="Clum A."/>
            <person name="Culley D."/>
            <person name="Crous P.W."/>
            <person name="Fauchery L."/>
            <person name="Girlanda M."/>
            <person name="Hayes R."/>
            <person name="Keri Z."/>
            <person name="Labutti K."/>
            <person name="Lipzen A."/>
            <person name="Lombard V."/>
            <person name="Magnuson J."/>
            <person name="Maillard F."/>
            <person name="Morin E."/>
            <person name="Murat C."/>
            <person name="Nolan M."/>
            <person name="Ohm R."/>
            <person name="Pangilinan J."/>
            <person name="Pereira M."/>
            <person name="Perotto S."/>
            <person name="Peter M."/>
            <person name="Riley R."/>
            <person name="Sitrit Y."/>
            <person name="Stielow B."/>
            <person name="Szollosi G."/>
            <person name="Zifcakova L."/>
            <person name="Stursova M."/>
            <person name="Spatafora J.W."/>
            <person name="Tedersoo L."/>
            <person name="Vaario L.-M."/>
            <person name="Yamada A."/>
            <person name="Yan M."/>
            <person name="Wang P."/>
            <person name="Xu J."/>
            <person name="Bruns T."/>
            <person name="Baldrian P."/>
            <person name="Vilgalys R."/>
            <person name="Henrissat B."/>
            <person name="Grigoriev I.V."/>
            <person name="Hibbett D."/>
            <person name="Nagy L.G."/>
            <person name="Martin F.M."/>
        </authorList>
    </citation>
    <scope>NUCLEOTIDE SEQUENCE</scope>
    <source>
        <strain evidence="3">UH-Tt-Lm1</strain>
    </source>
</reference>
<dbReference type="InterPro" id="IPR028909">
    <property type="entry name" value="bL21-like"/>
</dbReference>
<evidence type="ECO:0000256" key="1">
    <source>
        <dbReference type="ARBA" id="ARBA00008563"/>
    </source>
</evidence>
<keyword evidence="3" id="KW-0687">Ribonucleoprotein</keyword>
<proteinExistence type="inferred from homology"/>
<dbReference type="AlphaFoldDB" id="A0A9P6H3Z2"/>
<comment type="caution">
    <text evidence="3">The sequence shown here is derived from an EMBL/GenBank/DDBJ whole genome shotgun (WGS) entry which is preliminary data.</text>
</comment>
<organism evidence="3 4">
    <name type="scientific">Thelephora terrestris</name>
    <dbReference type="NCBI Taxonomy" id="56493"/>
    <lineage>
        <taxon>Eukaryota</taxon>
        <taxon>Fungi</taxon>
        <taxon>Dikarya</taxon>
        <taxon>Basidiomycota</taxon>
        <taxon>Agaricomycotina</taxon>
        <taxon>Agaricomycetes</taxon>
        <taxon>Thelephorales</taxon>
        <taxon>Thelephoraceae</taxon>
        <taxon>Thelephora</taxon>
    </lineage>
</organism>
<gene>
    <name evidence="3" type="ORF">BJ322DRAFT_1092916</name>
</gene>
<dbReference type="Proteomes" id="UP000736335">
    <property type="component" value="Unassembled WGS sequence"/>
</dbReference>
<dbReference type="EMBL" id="WIUZ02000023">
    <property type="protein sequence ID" value="KAF9778406.1"/>
    <property type="molecule type" value="Genomic_DNA"/>
</dbReference>
<dbReference type="Pfam" id="PF00829">
    <property type="entry name" value="Ribosomal_L21p"/>
    <property type="match status" value="1"/>
</dbReference>
<dbReference type="PANTHER" id="PTHR21349:SF0">
    <property type="entry name" value="LARGE RIBOSOMAL SUBUNIT PROTEIN BL21M"/>
    <property type="match status" value="1"/>
</dbReference>
<name>A0A9P6H3Z2_9AGAM</name>
<keyword evidence="4" id="KW-1185">Reference proteome</keyword>
<keyword evidence="3" id="KW-0689">Ribosomal protein</keyword>
<evidence type="ECO:0000313" key="4">
    <source>
        <dbReference type="Proteomes" id="UP000736335"/>
    </source>
</evidence>
<comment type="similarity">
    <text evidence="1">Belongs to the bacterial ribosomal protein bL21 family.</text>
</comment>
<dbReference type="SUPFAM" id="SSF141091">
    <property type="entry name" value="L21p-like"/>
    <property type="match status" value="1"/>
</dbReference>
<reference evidence="3" key="1">
    <citation type="journal article" date="2020" name="Nat. Commun.">
        <title>Large-scale genome sequencing of mycorrhizal fungi provides insights into the early evolution of symbiotic traits.</title>
        <authorList>
            <person name="Miyauchi S."/>
            <person name="Kiss E."/>
            <person name="Kuo A."/>
            <person name="Drula E."/>
            <person name="Kohler A."/>
            <person name="Sanchez-Garcia M."/>
            <person name="Morin E."/>
            <person name="Andreopoulos B."/>
            <person name="Barry K.W."/>
            <person name="Bonito G."/>
            <person name="Buee M."/>
            <person name="Carver A."/>
            <person name="Chen C."/>
            <person name="Cichocki N."/>
            <person name="Clum A."/>
            <person name="Culley D."/>
            <person name="Crous P.W."/>
            <person name="Fauchery L."/>
            <person name="Girlanda M."/>
            <person name="Hayes R.D."/>
            <person name="Keri Z."/>
            <person name="LaButti K."/>
            <person name="Lipzen A."/>
            <person name="Lombard V."/>
            <person name="Magnuson J."/>
            <person name="Maillard F."/>
            <person name="Murat C."/>
            <person name="Nolan M."/>
            <person name="Ohm R.A."/>
            <person name="Pangilinan J."/>
            <person name="Pereira M.F."/>
            <person name="Perotto S."/>
            <person name="Peter M."/>
            <person name="Pfister S."/>
            <person name="Riley R."/>
            <person name="Sitrit Y."/>
            <person name="Stielow J.B."/>
            <person name="Szollosi G."/>
            <person name="Zifcakova L."/>
            <person name="Stursova M."/>
            <person name="Spatafora J.W."/>
            <person name="Tedersoo L."/>
            <person name="Vaario L.M."/>
            <person name="Yamada A."/>
            <person name="Yan M."/>
            <person name="Wang P."/>
            <person name="Xu J."/>
            <person name="Bruns T."/>
            <person name="Baldrian P."/>
            <person name="Vilgalys R."/>
            <person name="Dunand C."/>
            <person name="Henrissat B."/>
            <person name="Grigoriev I.V."/>
            <person name="Hibbett D."/>
            <person name="Nagy L.G."/>
            <person name="Martin F.M."/>
        </authorList>
    </citation>
    <scope>NUCLEOTIDE SEQUENCE</scope>
    <source>
        <strain evidence="3">UH-Tt-Lm1</strain>
    </source>
</reference>
<evidence type="ECO:0000256" key="2">
    <source>
        <dbReference type="ARBA" id="ARBA00044129"/>
    </source>
</evidence>
<protein>
    <recommendedName>
        <fullName evidence="2">Large ribosomal subunit protein bL21m</fullName>
    </recommendedName>
</protein>
<sequence>MANLLGNSLSFSLRQTSLRCLHTQPSSTTSALALIRSQPSQYAVAAVAGKKYLLAPRDLLTVPRLNDVAVGDVLGLDSVHELGSREYTLRGTPHLTPDVVKISATVVEHTKGQMEFIVKKKRRKGYKKTIQHKQTYTRLRIGPFEFPQQQTQS</sequence>
<accession>A0A9P6H3Z2</accession>
<evidence type="ECO:0000313" key="3">
    <source>
        <dbReference type="EMBL" id="KAF9778406.1"/>
    </source>
</evidence>
<dbReference type="GO" id="GO:0005762">
    <property type="term" value="C:mitochondrial large ribosomal subunit"/>
    <property type="evidence" value="ECO:0007669"/>
    <property type="project" value="TreeGrafter"/>
</dbReference>
<dbReference type="InterPro" id="IPR036164">
    <property type="entry name" value="bL21-like_sf"/>
</dbReference>